<gene>
    <name evidence="2" type="ORF">GGI19_005192</name>
</gene>
<accession>A0A9W8L8N9</accession>
<feature type="compositionally biased region" description="Basic and acidic residues" evidence="1">
    <location>
        <begin position="139"/>
        <end position="155"/>
    </location>
</feature>
<dbReference type="AlphaFoldDB" id="A0A9W8L8N9"/>
<name>A0A9W8L8N9_9FUNG</name>
<evidence type="ECO:0000313" key="3">
    <source>
        <dbReference type="Proteomes" id="UP001140011"/>
    </source>
</evidence>
<organism evidence="2 3">
    <name type="scientific">Coemansia pectinata</name>
    <dbReference type="NCBI Taxonomy" id="1052879"/>
    <lineage>
        <taxon>Eukaryota</taxon>
        <taxon>Fungi</taxon>
        <taxon>Fungi incertae sedis</taxon>
        <taxon>Zoopagomycota</taxon>
        <taxon>Kickxellomycotina</taxon>
        <taxon>Kickxellomycetes</taxon>
        <taxon>Kickxellales</taxon>
        <taxon>Kickxellaceae</taxon>
        <taxon>Coemansia</taxon>
    </lineage>
</organism>
<dbReference type="OrthoDB" id="5576996at2759"/>
<feature type="region of interest" description="Disordered" evidence="1">
    <location>
        <begin position="110"/>
        <end position="162"/>
    </location>
</feature>
<sequence length="197" mass="22003">MIAKRFKIEENEFVFYGRGKKPCHEYDPETIFAKVFYSENSIARLKAGAPIMPLRIKLYDNPEYKGETGMLRQLLDLEEFPSNIVFSGDGEDDDGNLASLFEDISAALKAQQEVPTEPEVSEDVVSVTTADAQPSPVASHDEDSSSTTSERRRSGDTTLRTTLCKRVKAGTKGAKRLRPWKKAVLKLYKSHARGKAE</sequence>
<proteinExistence type="predicted"/>
<evidence type="ECO:0000313" key="2">
    <source>
        <dbReference type="EMBL" id="KAJ2750289.1"/>
    </source>
</evidence>
<reference evidence="2" key="1">
    <citation type="submission" date="2022-07" db="EMBL/GenBank/DDBJ databases">
        <title>Phylogenomic reconstructions and comparative analyses of Kickxellomycotina fungi.</title>
        <authorList>
            <person name="Reynolds N.K."/>
            <person name="Stajich J.E."/>
            <person name="Barry K."/>
            <person name="Grigoriev I.V."/>
            <person name="Crous P."/>
            <person name="Smith M.E."/>
        </authorList>
    </citation>
    <scope>NUCLEOTIDE SEQUENCE</scope>
    <source>
        <strain evidence="2">BCRC 34297</strain>
    </source>
</reference>
<protein>
    <submittedName>
        <fullName evidence="2">Uncharacterized protein</fullName>
    </submittedName>
</protein>
<keyword evidence="3" id="KW-1185">Reference proteome</keyword>
<comment type="caution">
    <text evidence="2">The sequence shown here is derived from an EMBL/GenBank/DDBJ whole genome shotgun (WGS) entry which is preliminary data.</text>
</comment>
<evidence type="ECO:0000256" key="1">
    <source>
        <dbReference type="SAM" id="MobiDB-lite"/>
    </source>
</evidence>
<dbReference type="EMBL" id="JANBUH010000590">
    <property type="protein sequence ID" value="KAJ2750289.1"/>
    <property type="molecule type" value="Genomic_DNA"/>
</dbReference>
<dbReference type="Proteomes" id="UP001140011">
    <property type="component" value="Unassembled WGS sequence"/>
</dbReference>